<dbReference type="GO" id="GO:0030288">
    <property type="term" value="C:outer membrane-bounded periplasmic space"/>
    <property type="evidence" value="ECO:0007669"/>
    <property type="project" value="UniProtKB-ARBA"/>
</dbReference>
<accession>A0A9E6SYQ3</accession>
<evidence type="ECO:0000256" key="3">
    <source>
        <dbReference type="ARBA" id="ARBA00022448"/>
    </source>
</evidence>
<dbReference type="GO" id="GO:1904680">
    <property type="term" value="F:peptide transmembrane transporter activity"/>
    <property type="evidence" value="ECO:0007669"/>
    <property type="project" value="TreeGrafter"/>
</dbReference>
<comment type="similarity">
    <text evidence="2">Belongs to the bacterial solute-binding protein 5 family.</text>
</comment>
<dbReference type="GO" id="GO:0043190">
    <property type="term" value="C:ATP-binding cassette (ABC) transporter complex"/>
    <property type="evidence" value="ECO:0007669"/>
    <property type="project" value="InterPro"/>
</dbReference>
<dbReference type="AlphaFoldDB" id="A0A9E6SYQ3"/>
<keyword evidence="4" id="KW-0732">Signal</keyword>
<dbReference type="Pfam" id="PF00496">
    <property type="entry name" value="SBP_bac_5"/>
    <property type="match status" value="1"/>
</dbReference>
<gene>
    <name evidence="6" type="ORF">JZL65_04545</name>
</gene>
<dbReference type="Proteomes" id="UP000683551">
    <property type="component" value="Chromosome"/>
</dbReference>
<feature type="domain" description="Solute-binding protein family 5" evidence="5">
    <location>
        <begin position="97"/>
        <end position="527"/>
    </location>
</feature>
<evidence type="ECO:0000313" key="7">
    <source>
        <dbReference type="Proteomes" id="UP000683551"/>
    </source>
</evidence>
<comment type="subcellular location">
    <subcellularLocation>
        <location evidence="1">Cell envelope</location>
    </subcellularLocation>
</comment>
<dbReference type="SUPFAM" id="SSF53850">
    <property type="entry name" value="Periplasmic binding protein-like II"/>
    <property type="match status" value="1"/>
</dbReference>
<keyword evidence="3" id="KW-0813">Transport</keyword>
<proteinExistence type="inferred from homology"/>
<dbReference type="Gene3D" id="3.10.105.10">
    <property type="entry name" value="Dipeptide-binding Protein, Domain 3"/>
    <property type="match status" value="1"/>
</dbReference>
<dbReference type="InterPro" id="IPR039424">
    <property type="entry name" value="SBP_5"/>
</dbReference>
<dbReference type="PANTHER" id="PTHR30290:SF10">
    <property type="entry name" value="PERIPLASMIC OLIGOPEPTIDE-BINDING PROTEIN-RELATED"/>
    <property type="match status" value="1"/>
</dbReference>
<evidence type="ECO:0000313" key="6">
    <source>
        <dbReference type="EMBL" id="QWY78350.1"/>
    </source>
</evidence>
<dbReference type="EMBL" id="CP071137">
    <property type="protein sequence ID" value="QWY78350.1"/>
    <property type="molecule type" value="Genomic_DNA"/>
</dbReference>
<name>A0A9E6SYQ3_9PROT</name>
<dbReference type="Gene3D" id="3.40.190.10">
    <property type="entry name" value="Periplasmic binding protein-like II"/>
    <property type="match status" value="1"/>
</dbReference>
<evidence type="ECO:0000256" key="4">
    <source>
        <dbReference type="ARBA" id="ARBA00022729"/>
    </source>
</evidence>
<evidence type="ECO:0000256" key="2">
    <source>
        <dbReference type="ARBA" id="ARBA00005695"/>
    </source>
</evidence>
<sequence length="617" mass="70045">MKPGIGRGEMGSAVTKKRKGHDRGRWMKVISAWVLGLTLALLWMSPLQAREKVLHVAFSASETGFDPVQTSDLNTAAVEQQLFESLLTYDYLARPAKLIPRLAAAMPSVSGQGSIWTFTLKKGVYFSPDPVFRGKKREVTATDVVYTLMRFMDPKNRSPYKFLLEGKIEGLDERAAQARVTGHFDYDTPVAGLRVLDPWHVRVHLKTTDYDFGHAMAQPVMGIVAREVIEAYAGDTASHPVGTGPYRLGQWLRSARIELIRNPNYRSEIWHFSPGKDPVNQRLVAQMEGKTLPQIDRIDIQIIEEAQSAWLSFGKGELDILGIPAQFSPLALSGDQLRPEWVQRGIHLDRIVEPAIAYYFINQQDPLLGGMAPAKIALRRAIFLAMNDGEMMRVIDKGQAIRMTYPIPPGVAGADAQYQSLLNYDPELANQLLDAYGYRRGRDGYRLQPDGKPLEVQYTTGLSSQDRELDEVMKKSLDRIGLRFSSNKLKFPDIIRAERQCQVQFRLSAWIADYPDGDNFMQLWYGPHTHENNASCYQDPEWDRLYEQTLTLPDSPRRDALYHRLARRLELYGVTKVSTAALRNVLSQPWVLGYRTHPILPSVWNYLDVEERNDRTP</sequence>
<dbReference type="PANTHER" id="PTHR30290">
    <property type="entry name" value="PERIPLASMIC BINDING COMPONENT OF ABC TRANSPORTER"/>
    <property type="match status" value="1"/>
</dbReference>
<dbReference type="InterPro" id="IPR000914">
    <property type="entry name" value="SBP_5_dom"/>
</dbReference>
<reference evidence="6" key="1">
    <citation type="submission" date="2021-02" db="EMBL/GenBank/DDBJ databases">
        <title>Comparative genomics of Ferrovum myxofaciens strains, predominant extremophile bacteria forming large biofilm stalactites in acid mine ecosystems.</title>
        <authorList>
            <person name="Burkartova K."/>
            <person name="Ridl J."/>
            <person name="Pajer P."/>
            <person name="Falteisek L."/>
        </authorList>
    </citation>
    <scope>NUCLEOTIDE SEQUENCE</scope>
    <source>
        <strain evidence="6">MI1III</strain>
    </source>
</reference>
<dbReference type="PIRSF" id="PIRSF002741">
    <property type="entry name" value="MppA"/>
    <property type="match status" value="1"/>
</dbReference>
<organism evidence="6 7">
    <name type="scientific">Ferrovum myxofaciens</name>
    <dbReference type="NCBI Taxonomy" id="416213"/>
    <lineage>
        <taxon>Bacteria</taxon>
        <taxon>Pseudomonadati</taxon>
        <taxon>Pseudomonadota</taxon>
        <taxon>Betaproteobacteria</taxon>
        <taxon>Ferrovales</taxon>
        <taxon>Ferrovaceae</taxon>
        <taxon>Ferrovum</taxon>
    </lineage>
</organism>
<protein>
    <recommendedName>
        <fullName evidence="5">Solute-binding protein family 5 domain-containing protein</fullName>
    </recommendedName>
</protein>
<dbReference type="RefSeq" id="WP_082783172.1">
    <property type="nucleotide sequence ID" value="NZ_CP053675.1"/>
</dbReference>
<evidence type="ECO:0000259" key="5">
    <source>
        <dbReference type="Pfam" id="PF00496"/>
    </source>
</evidence>
<dbReference type="InterPro" id="IPR030678">
    <property type="entry name" value="Peptide/Ni-bd"/>
</dbReference>
<evidence type="ECO:0000256" key="1">
    <source>
        <dbReference type="ARBA" id="ARBA00004196"/>
    </source>
</evidence>
<dbReference type="GO" id="GO:0015833">
    <property type="term" value="P:peptide transport"/>
    <property type="evidence" value="ECO:0007669"/>
    <property type="project" value="TreeGrafter"/>
</dbReference>